<dbReference type="Gene3D" id="2.60.120.920">
    <property type="match status" value="1"/>
</dbReference>
<organism evidence="2 3">
    <name type="scientific">Streblomastix strix</name>
    <dbReference type="NCBI Taxonomy" id="222440"/>
    <lineage>
        <taxon>Eukaryota</taxon>
        <taxon>Metamonada</taxon>
        <taxon>Preaxostyla</taxon>
        <taxon>Oxymonadida</taxon>
        <taxon>Streblomastigidae</taxon>
        <taxon>Streblomastix</taxon>
    </lineage>
</organism>
<comment type="caution">
    <text evidence="2">The sequence shown here is derived from an EMBL/GenBank/DDBJ whole genome shotgun (WGS) entry which is preliminary data.</text>
</comment>
<reference evidence="2 3" key="1">
    <citation type="submission" date="2019-03" db="EMBL/GenBank/DDBJ databases">
        <title>Single cell metagenomics reveals metabolic interactions within the superorganism composed of flagellate Streblomastix strix and complex community of Bacteroidetes bacteria on its surface.</title>
        <authorList>
            <person name="Treitli S.C."/>
            <person name="Kolisko M."/>
            <person name="Husnik F."/>
            <person name="Keeling P."/>
            <person name="Hampl V."/>
        </authorList>
    </citation>
    <scope>NUCLEOTIDE SEQUENCE [LARGE SCALE GENOMIC DNA]</scope>
    <source>
        <strain evidence="2">ST1C</strain>
    </source>
</reference>
<dbReference type="AlphaFoldDB" id="A0A5J4VD35"/>
<proteinExistence type="predicted"/>
<evidence type="ECO:0000313" key="2">
    <source>
        <dbReference type="EMBL" id="KAA6380458.1"/>
    </source>
</evidence>
<dbReference type="OrthoDB" id="7537227at2759"/>
<evidence type="ECO:0000313" key="3">
    <source>
        <dbReference type="Proteomes" id="UP000324800"/>
    </source>
</evidence>
<sequence>KEIAFLVSGLQSEDKEQQAQIASRLLAIAQNECPQASYSLLLYPLVTLLLNGNIDASSSAQSAIITLVNNSDDVRSALIKIGFIETARQIDENTLNHIESNLLNVIQNVLFQGVNGNEMIGLVSILSQLSEEKSEEKKKIAQKAKIILNLLSGFEICASSSSNNIQLEKIVDEQKIQIEEQKRMITELKNKDQEKSRIIDEKNILISELQRKDEENKRKITDLERQLEDSKPKPIINNQIVSQPKSDEIPISITVPSGGYTKKEGEFTYTSTDYEYKTCPIDKQINRGICICEFKINNLTNWQYFGVMKTGPSVPFNEHPNQSPHYKNCMIFRTGGEVRQNGKQTNRNQEMKKGDIISLEVNMDIVPRTVKLFINGVLQPVYMSGIPDSIQFYFFFEYSDESVTVFSLKRLSSPTDATVFGAKEVKWE</sequence>
<dbReference type="EMBL" id="SNRW01007884">
    <property type="protein sequence ID" value="KAA6380458.1"/>
    <property type="molecule type" value="Genomic_DNA"/>
</dbReference>
<keyword evidence="1" id="KW-0175">Coiled coil</keyword>
<protein>
    <recommendedName>
        <fullName evidence="4">SPRY domain-containing protein</fullName>
    </recommendedName>
</protein>
<name>A0A5J4VD35_9EUKA</name>
<dbReference type="InterPro" id="IPR043136">
    <property type="entry name" value="B30.2/SPRY_sf"/>
</dbReference>
<evidence type="ECO:0000256" key="1">
    <source>
        <dbReference type="SAM" id="Coils"/>
    </source>
</evidence>
<feature type="coiled-coil region" evidence="1">
    <location>
        <begin position="164"/>
        <end position="226"/>
    </location>
</feature>
<evidence type="ECO:0008006" key="4">
    <source>
        <dbReference type="Google" id="ProtNLM"/>
    </source>
</evidence>
<dbReference type="Proteomes" id="UP000324800">
    <property type="component" value="Unassembled WGS sequence"/>
</dbReference>
<feature type="non-terminal residue" evidence="2">
    <location>
        <position position="1"/>
    </location>
</feature>
<accession>A0A5J4VD35</accession>
<dbReference type="SUPFAM" id="SSF48371">
    <property type="entry name" value="ARM repeat"/>
    <property type="match status" value="1"/>
</dbReference>
<gene>
    <name evidence="2" type="ORF">EZS28_024015</name>
</gene>
<dbReference type="InterPro" id="IPR016024">
    <property type="entry name" value="ARM-type_fold"/>
</dbReference>